<keyword evidence="2 3" id="KW-0378">Hydrolase</keyword>
<dbReference type="RefSeq" id="WP_191706723.1">
    <property type="nucleotide sequence ID" value="NZ_JACSQA010000005.1"/>
</dbReference>
<dbReference type="Gene3D" id="3.90.79.10">
    <property type="entry name" value="Nucleoside Triphosphate Pyrophosphohydrolase"/>
    <property type="match status" value="1"/>
</dbReference>
<accession>A0ABR8XA67</accession>
<evidence type="ECO:0000313" key="5">
    <source>
        <dbReference type="EMBL" id="MBD8026222.1"/>
    </source>
</evidence>
<gene>
    <name evidence="5" type="ORF">H9636_06070</name>
</gene>
<dbReference type="SUPFAM" id="SSF55811">
    <property type="entry name" value="Nudix"/>
    <property type="match status" value="1"/>
</dbReference>
<feature type="domain" description="Nudix hydrolase" evidence="4">
    <location>
        <begin position="23"/>
        <end position="148"/>
    </location>
</feature>
<comment type="similarity">
    <text evidence="3">Belongs to the Nudix hydrolase family.</text>
</comment>
<evidence type="ECO:0000256" key="2">
    <source>
        <dbReference type="ARBA" id="ARBA00022801"/>
    </source>
</evidence>
<dbReference type="PANTHER" id="PTHR43046:SF2">
    <property type="entry name" value="8-OXO-DGTP DIPHOSPHATASE-RELATED"/>
    <property type="match status" value="1"/>
</dbReference>
<dbReference type="InterPro" id="IPR000086">
    <property type="entry name" value="NUDIX_hydrolase_dom"/>
</dbReference>
<protein>
    <submittedName>
        <fullName evidence="5">NUDIX hydrolase</fullName>
    </submittedName>
</protein>
<dbReference type="InterPro" id="IPR020084">
    <property type="entry name" value="NUDIX_hydrolase_CS"/>
</dbReference>
<evidence type="ECO:0000256" key="1">
    <source>
        <dbReference type="ARBA" id="ARBA00001946"/>
    </source>
</evidence>
<organism evidence="5 6">
    <name type="scientific">Ureibacillus galli</name>
    <dbReference type="NCBI Taxonomy" id="2762222"/>
    <lineage>
        <taxon>Bacteria</taxon>
        <taxon>Bacillati</taxon>
        <taxon>Bacillota</taxon>
        <taxon>Bacilli</taxon>
        <taxon>Bacillales</taxon>
        <taxon>Caryophanaceae</taxon>
        <taxon>Ureibacillus</taxon>
    </lineage>
</organism>
<evidence type="ECO:0000313" key="6">
    <source>
        <dbReference type="Proteomes" id="UP000640930"/>
    </source>
</evidence>
<dbReference type="PRINTS" id="PR00502">
    <property type="entry name" value="NUDIXFAMILY"/>
</dbReference>
<sequence>MEQTNHNQFEFVEFISIEEELTQSYPLAGSYAVVKCDNKFLLCYNIWRQRWEIPAGKREANETPKQCAIRELFEETGQQVYDMAFKGLIKVKNKTNHQIKHNPVYMITVEKLEPFIPNNETSSILLWDLKEKIGLMDEVDRKVLNFLK</sequence>
<evidence type="ECO:0000256" key="3">
    <source>
        <dbReference type="RuleBase" id="RU003476"/>
    </source>
</evidence>
<dbReference type="InterPro" id="IPR015797">
    <property type="entry name" value="NUDIX_hydrolase-like_dom_sf"/>
</dbReference>
<dbReference type="EMBL" id="JACSQA010000005">
    <property type="protein sequence ID" value="MBD8026222.1"/>
    <property type="molecule type" value="Genomic_DNA"/>
</dbReference>
<dbReference type="Proteomes" id="UP000640930">
    <property type="component" value="Unassembled WGS sequence"/>
</dbReference>
<keyword evidence="6" id="KW-1185">Reference proteome</keyword>
<name>A0ABR8XA67_9BACL</name>
<evidence type="ECO:0000259" key="4">
    <source>
        <dbReference type="PROSITE" id="PS51462"/>
    </source>
</evidence>
<dbReference type="Pfam" id="PF00293">
    <property type="entry name" value="NUDIX"/>
    <property type="match status" value="1"/>
</dbReference>
<dbReference type="PANTHER" id="PTHR43046">
    <property type="entry name" value="GDP-MANNOSE MANNOSYL HYDROLASE"/>
    <property type="match status" value="1"/>
</dbReference>
<comment type="caution">
    <text evidence="5">The sequence shown here is derived from an EMBL/GenBank/DDBJ whole genome shotgun (WGS) entry which is preliminary data.</text>
</comment>
<dbReference type="GO" id="GO:0016787">
    <property type="term" value="F:hydrolase activity"/>
    <property type="evidence" value="ECO:0007669"/>
    <property type="project" value="UniProtKB-KW"/>
</dbReference>
<dbReference type="InterPro" id="IPR020476">
    <property type="entry name" value="Nudix_hydrolase"/>
</dbReference>
<proteinExistence type="inferred from homology"/>
<comment type="cofactor">
    <cofactor evidence="1">
        <name>Mg(2+)</name>
        <dbReference type="ChEBI" id="CHEBI:18420"/>
    </cofactor>
</comment>
<dbReference type="PROSITE" id="PS00893">
    <property type="entry name" value="NUDIX_BOX"/>
    <property type="match status" value="1"/>
</dbReference>
<dbReference type="PROSITE" id="PS51462">
    <property type="entry name" value="NUDIX"/>
    <property type="match status" value="1"/>
</dbReference>
<reference evidence="5 6" key="1">
    <citation type="submission" date="2020-08" db="EMBL/GenBank/DDBJ databases">
        <title>A Genomic Blueprint of the Chicken Gut Microbiome.</title>
        <authorList>
            <person name="Gilroy R."/>
            <person name="Ravi A."/>
            <person name="Getino M."/>
            <person name="Pursley I."/>
            <person name="Horton D.L."/>
            <person name="Alikhan N.-F."/>
            <person name="Baker D."/>
            <person name="Gharbi K."/>
            <person name="Hall N."/>
            <person name="Watson M."/>
            <person name="Adriaenssens E.M."/>
            <person name="Foster-Nyarko E."/>
            <person name="Jarju S."/>
            <person name="Secka A."/>
            <person name="Antonio M."/>
            <person name="Oren A."/>
            <person name="Chaudhuri R."/>
            <person name="La Ragione R.M."/>
            <person name="Hildebrand F."/>
            <person name="Pallen M.J."/>
        </authorList>
    </citation>
    <scope>NUCLEOTIDE SEQUENCE [LARGE SCALE GENOMIC DNA]</scope>
    <source>
        <strain evidence="5 6">Re31</strain>
    </source>
</reference>